<dbReference type="PATRIC" id="fig|989403.3.peg.1943"/>
<proteinExistence type="predicted"/>
<evidence type="ECO:0000313" key="2">
    <source>
        <dbReference type="EMBL" id="KZL19539.1"/>
    </source>
</evidence>
<dbReference type="InterPro" id="IPR001036">
    <property type="entry name" value="Acrflvin-R"/>
</dbReference>
<dbReference type="SUPFAM" id="SSF82714">
    <property type="entry name" value="Multidrug efflux transporter AcrB TolC docking domain, DN and DC subdomains"/>
    <property type="match status" value="2"/>
</dbReference>
<evidence type="ECO:0000256" key="1">
    <source>
        <dbReference type="SAM" id="Phobius"/>
    </source>
</evidence>
<comment type="caution">
    <text evidence="2">The sequence shown here is derived from an EMBL/GenBank/DDBJ whole genome shotgun (WGS) entry which is preliminary data.</text>
</comment>
<feature type="transmembrane region" description="Helical" evidence="1">
    <location>
        <begin position="385"/>
        <end position="409"/>
    </location>
</feature>
<dbReference type="GO" id="GO:0042910">
    <property type="term" value="F:xenobiotic transmembrane transporter activity"/>
    <property type="evidence" value="ECO:0007669"/>
    <property type="project" value="TreeGrafter"/>
</dbReference>
<dbReference type="Gene3D" id="1.20.1640.10">
    <property type="entry name" value="Multidrug efflux transporter AcrB transmembrane domain"/>
    <property type="match status" value="2"/>
</dbReference>
<dbReference type="RefSeq" id="WP_068005036.1">
    <property type="nucleotide sequence ID" value="NZ_FOFM01000002.1"/>
</dbReference>
<name>A0A165Z5Z2_9HYPH</name>
<feature type="transmembrane region" description="Helical" evidence="1">
    <location>
        <begin position="356"/>
        <end position="378"/>
    </location>
</feature>
<feature type="transmembrane region" description="Helical" evidence="1">
    <location>
        <begin position="892"/>
        <end position="914"/>
    </location>
</feature>
<dbReference type="PANTHER" id="PTHR32063">
    <property type="match status" value="1"/>
</dbReference>
<feature type="transmembrane region" description="Helical" evidence="1">
    <location>
        <begin position="328"/>
        <end position="350"/>
    </location>
</feature>
<dbReference type="Gene3D" id="3.30.70.1440">
    <property type="entry name" value="Multidrug efflux transporter AcrB pore domain"/>
    <property type="match status" value="1"/>
</dbReference>
<keyword evidence="1" id="KW-0812">Transmembrane</keyword>
<feature type="transmembrane region" description="Helical" evidence="1">
    <location>
        <begin position="989"/>
        <end position="1021"/>
    </location>
</feature>
<gene>
    <name evidence="2" type="primary">swrC</name>
    <name evidence="2" type="ORF">PsAD2_01817</name>
</gene>
<dbReference type="GO" id="GO:0005886">
    <property type="term" value="C:plasma membrane"/>
    <property type="evidence" value="ECO:0007669"/>
    <property type="project" value="TreeGrafter"/>
</dbReference>
<dbReference type="Gene3D" id="3.30.70.1320">
    <property type="entry name" value="Multidrug efflux transporter AcrB pore domain like"/>
    <property type="match status" value="1"/>
</dbReference>
<feature type="transmembrane region" description="Helical" evidence="1">
    <location>
        <begin position="12"/>
        <end position="33"/>
    </location>
</feature>
<protein>
    <submittedName>
        <fullName evidence="2">Swarming motility protein SwrC</fullName>
    </submittedName>
</protein>
<dbReference type="SUPFAM" id="SSF82866">
    <property type="entry name" value="Multidrug efflux transporter AcrB transmembrane domain"/>
    <property type="match status" value="2"/>
</dbReference>
<dbReference type="PANTHER" id="PTHR32063:SF33">
    <property type="entry name" value="RND SUPERFAMILY EFFLUX PUMP PERMEASE COMPONENT"/>
    <property type="match status" value="1"/>
</dbReference>
<dbReference type="STRING" id="989403.SAMN05421798_102378"/>
<dbReference type="SUPFAM" id="SSF82693">
    <property type="entry name" value="Multidrug efflux transporter AcrB pore domain, PN1, PN2, PC1 and PC2 subdomains"/>
    <property type="match status" value="2"/>
</dbReference>
<dbReference type="PRINTS" id="PR00702">
    <property type="entry name" value="ACRIFLAVINRP"/>
</dbReference>
<accession>A0A165Z5Z2</accession>
<dbReference type="EMBL" id="LMCB01000013">
    <property type="protein sequence ID" value="KZL19539.1"/>
    <property type="molecule type" value="Genomic_DNA"/>
</dbReference>
<keyword evidence="3" id="KW-1185">Reference proteome</keyword>
<dbReference type="OrthoDB" id="174266at2"/>
<keyword evidence="1" id="KW-1133">Transmembrane helix</keyword>
<evidence type="ECO:0000313" key="3">
    <source>
        <dbReference type="Proteomes" id="UP000076577"/>
    </source>
</evidence>
<dbReference type="Proteomes" id="UP000076577">
    <property type="component" value="Unassembled WGS sequence"/>
</dbReference>
<dbReference type="InterPro" id="IPR027463">
    <property type="entry name" value="AcrB_DN_DC_subdom"/>
</dbReference>
<feature type="transmembrane region" description="Helical" evidence="1">
    <location>
        <begin position="532"/>
        <end position="550"/>
    </location>
</feature>
<dbReference type="Gene3D" id="3.30.2090.10">
    <property type="entry name" value="Multidrug efflux transporter AcrB TolC docking domain, DN and DC subdomains"/>
    <property type="match status" value="2"/>
</dbReference>
<dbReference type="Pfam" id="PF00873">
    <property type="entry name" value="ACR_tran"/>
    <property type="match status" value="1"/>
</dbReference>
<reference evidence="2 3" key="1">
    <citation type="journal article" date="2016" name="Front. Microbiol.">
        <title>Comparative Genomic Analysis Reveals a Diverse Repertoire of Genes Involved in Prokaryote-Eukaryote Interactions within the Pseudovibrio Genus.</title>
        <authorList>
            <person name="Romano S."/>
            <person name="Fernandez-Guerra A."/>
            <person name="Reen F.J."/>
            <person name="Glockner F.O."/>
            <person name="Crowley S.P."/>
            <person name="O'Sullivan O."/>
            <person name="Cotter P.D."/>
            <person name="Adams C."/>
            <person name="Dobson A.D."/>
            <person name="O'Gara F."/>
        </authorList>
    </citation>
    <scope>NUCLEOTIDE SEQUENCE [LARGE SCALE GENOMIC DNA]</scope>
    <source>
        <strain evidence="2 3">Ad2</strain>
    </source>
</reference>
<organism evidence="2 3">
    <name type="scientific">Pseudovibrio axinellae</name>
    <dbReference type="NCBI Taxonomy" id="989403"/>
    <lineage>
        <taxon>Bacteria</taxon>
        <taxon>Pseudomonadati</taxon>
        <taxon>Pseudomonadota</taxon>
        <taxon>Alphaproteobacteria</taxon>
        <taxon>Hyphomicrobiales</taxon>
        <taxon>Stappiaceae</taxon>
        <taxon>Pseudovibrio</taxon>
    </lineage>
</organism>
<dbReference type="AlphaFoldDB" id="A0A165Z5Z2"/>
<feature type="transmembrane region" description="Helical" evidence="1">
    <location>
        <begin position="429"/>
        <end position="450"/>
    </location>
</feature>
<sequence>MNWLTNWFIRNPVAANLIMAFILIAGVSSLMTIRIEGFPKLPADTITITTTLPNAYTEQVDKQITRKIEKALEDLSGVKNVSSISQPGVSVISVEKTSNTKLTTLLDDIRLKVDGIYNLPKKAERPVIEKNNMDMPAMFVQVYGAADFKTQQRIARQLRNKLLASPEVSRLQQWGLQTEQIKIGLEPYMLERLNLTPVQVMEKIQESSLYFPGGTLKTEGGYISLRADSQAYYKADFESIPIIQWEDGTTTRLGDIATVEDAFADIDMEARFNGKESVGLEILIGRKDNLINVSEDVKRIIAEFKKTLPSGVEIGIWGNSSDYIEDRLSLLSSNALQGLALVLLMLSLFLNVKLAFWVAMGIPVSLAGAFAVGTLGWIDYSLNDITTFGLIIALGILVDDAVVVGESVFEQRKRYANPLKGTAEGVRKVAVATVCGVLTTTAAFFPMLLMGSQLGKVLGSFAGIVILALMFSLFESKFILPAHLAYISLEEKKKNPMSKAWGKVQGFARGGLFWFRDHIYVHVLGWALRQRYAVFVGFIAVAALVFGLMYKGKIHSVFFPEIPGQYIVVNMEMDPRAPFELTKRNITTIEDMVQAIDRSYKEERPHAGGVLQNVFRVVSDSNTAAIYAELRPLDERGDAKTVDILNQWKQRTGTLEGVSKLTFSGFEEIGGGFKIRLIGEDVDQLRLASAELIAELEKRDGVNNLRDSFKAGQPELRLTLKPEARHLGFTAERLASQVSHQFGGGEAQRIQRGNNEVRVVVRNTLDARDAIVDLLQTRLKSQTGTWVTLQSIAQVEARYVPGHVYRRNGDQVTTIEADINKQIVAPAELGQEIFTVVAPQLQQRYPGVKVERGGELEEMGEVKGSMNRAIIITCFLIFVLLAIPLKSYFMPLIIMSVVPFGIVGAVLGHVIIGIPFSLMSIFGLLALIGVIVNDSLVMVTHYTHLREDGVDHLEATQRSGTDRFQAIFLTTATTVAGLMPLIRETSEQAMYLIPAAVSLAYGEIFGTLITLILIPVLIAIAEDIRVFLFGKRNKMLEYAQMEREETREAEFRGHTAIDRNDVFQGFEREKA</sequence>
<keyword evidence="1" id="KW-0472">Membrane</keyword>
<feature type="transmembrane region" description="Helical" evidence="1">
    <location>
        <begin position="921"/>
        <end position="944"/>
    </location>
</feature>
<dbReference type="Gene3D" id="3.30.70.1430">
    <property type="entry name" value="Multidrug efflux transporter AcrB pore domain"/>
    <property type="match status" value="2"/>
</dbReference>